<evidence type="ECO:0000313" key="3">
    <source>
        <dbReference type="Proteomes" id="UP001226867"/>
    </source>
</evidence>
<dbReference type="EMBL" id="JAUSRO010000002">
    <property type="protein sequence ID" value="MDP9898319.1"/>
    <property type="molecule type" value="Genomic_DNA"/>
</dbReference>
<dbReference type="InterPro" id="IPR050900">
    <property type="entry name" value="Transposase_IS3/IS150/IS904"/>
</dbReference>
<gene>
    <name evidence="2" type="ORF">J2W36_000554</name>
</gene>
<dbReference type="PANTHER" id="PTHR46889">
    <property type="entry name" value="TRANSPOSASE INSF FOR INSERTION SEQUENCE IS3B-RELATED"/>
    <property type="match status" value="1"/>
</dbReference>
<feature type="domain" description="HTH-like" evidence="1">
    <location>
        <begin position="43"/>
        <end position="88"/>
    </location>
</feature>
<sequence>MKYAFIERHEHEHSVRRMCLCLQVHPSGYYAWKVDPMSPRAQDDQRLLGLLKHAWLESGGVYGYRKLTLDMGDLGEICGKHRAAAVLRRCWWLCDSNNLRYRGRRHFDLRGLVASRNRLHDIDVAPEDVEEGGFPCRTSIEFGQEPTESILIVVVGNGDIADGPRTDRVSEIFEGRRAVRHWNSLDERVEHCHKSAGLGKVFCSKGAAQLTRENTFA</sequence>
<comment type="caution">
    <text evidence="2">The sequence shown here is derived from an EMBL/GenBank/DDBJ whole genome shotgun (WGS) entry which is preliminary data.</text>
</comment>
<name>A0ABT9S1T9_9BURK</name>
<reference evidence="2 3" key="1">
    <citation type="submission" date="2023-07" db="EMBL/GenBank/DDBJ databases">
        <title>Sorghum-associated microbial communities from plants grown in Nebraska, USA.</title>
        <authorList>
            <person name="Schachtman D."/>
        </authorList>
    </citation>
    <scope>NUCLEOTIDE SEQUENCE [LARGE SCALE GENOMIC DNA]</scope>
    <source>
        <strain evidence="2 3">DS1607</strain>
    </source>
</reference>
<accession>A0ABT9S1T9</accession>
<evidence type="ECO:0000259" key="1">
    <source>
        <dbReference type="Pfam" id="PF13276"/>
    </source>
</evidence>
<evidence type="ECO:0000313" key="2">
    <source>
        <dbReference type="EMBL" id="MDP9898319.1"/>
    </source>
</evidence>
<dbReference type="PANTHER" id="PTHR46889:SF4">
    <property type="entry name" value="TRANSPOSASE INSO FOR INSERTION SEQUENCE ELEMENT IS911B-RELATED"/>
    <property type="match status" value="1"/>
</dbReference>
<proteinExistence type="predicted"/>
<keyword evidence="3" id="KW-1185">Reference proteome</keyword>
<organism evidence="2 3">
    <name type="scientific">Variovorax ginsengisoli</name>
    <dbReference type="NCBI Taxonomy" id="363844"/>
    <lineage>
        <taxon>Bacteria</taxon>
        <taxon>Pseudomonadati</taxon>
        <taxon>Pseudomonadota</taxon>
        <taxon>Betaproteobacteria</taxon>
        <taxon>Burkholderiales</taxon>
        <taxon>Comamonadaceae</taxon>
        <taxon>Variovorax</taxon>
    </lineage>
</organism>
<dbReference type="Pfam" id="PF13276">
    <property type="entry name" value="HTH_21"/>
    <property type="match status" value="1"/>
</dbReference>
<dbReference type="InterPro" id="IPR025948">
    <property type="entry name" value="HTH-like_dom"/>
</dbReference>
<protein>
    <recommendedName>
        <fullName evidence="1">HTH-like domain-containing protein</fullName>
    </recommendedName>
</protein>
<dbReference type="Proteomes" id="UP001226867">
    <property type="component" value="Unassembled WGS sequence"/>
</dbReference>